<dbReference type="Proteomes" id="UP001596297">
    <property type="component" value="Unassembled WGS sequence"/>
</dbReference>
<comment type="caution">
    <text evidence="3">The sequence shown here is derived from an EMBL/GenBank/DDBJ whole genome shotgun (WGS) entry which is preliminary data.</text>
</comment>
<name>A0ABW1YCI8_9DEIO</name>
<dbReference type="EMBL" id="JBHSWD010000001">
    <property type="protein sequence ID" value="MFC6592046.1"/>
    <property type="molecule type" value="Genomic_DNA"/>
</dbReference>
<keyword evidence="4" id="KW-1185">Reference proteome</keyword>
<organism evidence="3 4">
    <name type="scientific">Deinococcus lacus</name>
    <dbReference type="NCBI Taxonomy" id="392561"/>
    <lineage>
        <taxon>Bacteria</taxon>
        <taxon>Thermotogati</taxon>
        <taxon>Deinococcota</taxon>
        <taxon>Deinococci</taxon>
        <taxon>Deinococcales</taxon>
        <taxon>Deinococcaceae</taxon>
        <taxon>Deinococcus</taxon>
    </lineage>
</organism>
<accession>A0ABW1YCI8</accession>
<evidence type="ECO:0000313" key="3">
    <source>
        <dbReference type="EMBL" id="MFC6592046.1"/>
    </source>
</evidence>
<protein>
    <submittedName>
        <fullName evidence="3">LptA/OstA family protein</fullName>
    </submittedName>
</protein>
<reference evidence="4" key="1">
    <citation type="journal article" date="2019" name="Int. J. Syst. Evol. Microbiol.">
        <title>The Global Catalogue of Microorganisms (GCM) 10K type strain sequencing project: providing services to taxonomists for standard genome sequencing and annotation.</title>
        <authorList>
            <consortium name="The Broad Institute Genomics Platform"/>
            <consortium name="The Broad Institute Genome Sequencing Center for Infectious Disease"/>
            <person name="Wu L."/>
            <person name="Ma J."/>
        </authorList>
    </citation>
    <scope>NUCLEOTIDE SEQUENCE [LARGE SCALE GENOMIC DNA]</scope>
    <source>
        <strain evidence="4">CGMCC 1.15772</strain>
    </source>
</reference>
<dbReference type="Gene3D" id="2.60.450.10">
    <property type="entry name" value="Lipopolysaccharide (LPS) transport protein A like domain"/>
    <property type="match status" value="1"/>
</dbReference>
<feature type="domain" description="Organic solvent tolerance-like N-terminal" evidence="2">
    <location>
        <begin position="54"/>
        <end position="142"/>
    </location>
</feature>
<evidence type="ECO:0000256" key="1">
    <source>
        <dbReference type="SAM" id="MobiDB-lite"/>
    </source>
</evidence>
<proteinExistence type="predicted"/>
<evidence type="ECO:0000313" key="4">
    <source>
        <dbReference type="Proteomes" id="UP001596297"/>
    </source>
</evidence>
<evidence type="ECO:0000259" key="2">
    <source>
        <dbReference type="Pfam" id="PF03968"/>
    </source>
</evidence>
<dbReference type="RefSeq" id="WP_380083061.1">
    <property type="nucleotide sequence ID" value="NZ_JBHSWD010000001.1"/>
</dbReference>
<feature type="region of interest" description="Disordered" evidence="1">
    <location>
        <begin position="12"/>
        <end position="42"/>
    </location>
</feature>
<dbReference type="Pfam" id="PF03968">
    <property type="entry name" value="LptD_N"/>
    <property type="match status" value="1"/>
</dbReference>
<gene>
    <name evidence="3" type="ORF">ACFP81_08575</name>
</gene>
<dbReference type="InterPro" id="IPR005653">
    <property type="entry name" value="OstA-like_N"/>
</dbReference>
<sequence length="200" mass="21200">MIRVPLAIVTQRQNEDGSAADGSIEASGGRARSLDEAPEGATERLARCGLQVERTEQSGAVQVTQGKTRLSGQTLQYDEEDGTAHIKGPVTFERPTDDGPLTGTADQIDINVDTQATTLVGNVTLRSGGGRVSQAARVEYDDQANTARLLGTASQPATSEKAGEEIRAAEILYLLDSGDVLVWRSDEVGISGKFEVEETP</sequence>